<protein>
    <recommendedName>
        <fullName evidence="4">Transmembrane protein</fullName>
    </recommendedName>
</protein>
<dbReference type="RefSeq" id="XP_012769027.1">
    <property type="nucleotide sequence ID" value="XM_012913573.1"/>
</dbReference>
<evidence type="ECO:0008006" key="4">
    <source>
        <dbReference type="Google" id="ProtNLM"/>
    </source>
</evidence>
<accession>A0A061D847</accession>
<gene>
    <name evidence="2" type="ORF">BBBOND_0307450</name>
</gene>
<keyword evidence="1" id="KW-0472">Membrane</keyword>
<dbReference type="KEGG" id="bbig:BBBOND_0307450"/>
<dbReference type="EMBL" id="LK391709">
    <property type="protein sequence ID" value="CDR96841.1"/>
    <property type="molecule type" value="Genomic_DNA"/>
</dbReference>
<reference evidence="3" key="1">
    <citation type="journal article" date="2014" name="Nucleic Acids Res.">
        <title>The evolutionary dynamics of variant antigen genes in Babesia reveal a history of genomic innovation underlying host-parasite interaction.</title>
        <authorList>
            <person name="Jackson A.P."/>
            <person name="Otto T.D."/>
            <person name="Darby A."/>
            <person name="Ramaprasad A."/>
            <person name="Xia D."/>
            <person name="Echaide I.E."/>
            <person name="Farber M."/>
            <person name="Gahlot S."/>
            <person name="Gamble J."/>
            <person name="Gupta D."/>
            <person name="Gupta Y."/>
            <person name="Jackson L."/>
            <person name="Malandrin L."/>
            <person name="Malas T.B."/>
            <person name="Moussa E."/>
            <person name="Nair M."/>
            <person name="Reid A.J."/>
            <person name="Sanders M."/>
            <person name="Sharma J."/>
            <person name="Tracey A."/>
            <person name="Quail M.A."/>
            <person name="Weir W."/>
            <person name="Wastling J.M."/>
            <person name="Hall N."/>
            <person name="Willadsen P."/>
            <person name="Lingelbach K."/>
            <person name="Shiels B."/>
            <person name="Tait A."/>
            <person name="Berriman M."/>
            <person name="Allred D.R."/>
            <person name="Pain A."/>
        </authorList>
    </citation>
    <scope>NUCLEOTIDE SEQUENCE [LARGE SCALE GENOMIC DNA]</scope>
    <source>
        <strain evidence="3">Bond</strain>
    </source>
</reference>
<dbReference type="OrthoDB" id="361532at2759"/>
<keyword evidence="3" id="KW-1185">Reference proteome</keyword>
<dbReference type="OMA" id="NGCTEDI"/>
<keyword evidence="1" id="KW-1133">Transmembrane helix</keyword>
<dbReference type="Proteomes" id="UP000033188">
    <property type="component" value="Chromosome 3"/>
</dbReference>
<dbReference type="VEuPathDB" id="PiroplasmaDB:BBBOND_0307450"/>
<sequence>MLTCFTRAWNRVKGLKVPTGGPAGLVYTCGVLNMIIFGSGLIILGITNNCLEDVLIGVAQLLLPIVGWLWSLVWGVLIIIGKYRKGPGDLTNEPC</sequence>
<keyword evidence="1" id="KW-0812">Transmembrane</keyword>
<dbReference type="AlphaFoldDB" id="A0A061D847"/>
<evidence type="ECO:0000313" key="3">
    <source>
        <dbReference type="Proteomes" id="UP000033188"/>
    </source>
</evidence>
<name>A0A061D847_BABBI</name>
<evidence type="ECO:0000256" key="1">
    <source>
        <dbReference type="SAM" id="Phobius"/>
    </source>
</evidence>
<dbReference type="GeneID" id="24565382"/>
<proteinExistence type="predicted"/>
<feature type="transmembrane region" description="Helical" evidence="1">
    <location>
        <begin position="21"/>
        <end position="46"/>
    </location>
</feature>
<evidence type="ECO:0000313" key="2">
    <source>
        <dbReference type="EMBL" id="CDR96841.1"/>
    </source>
</evidence>
<feature type="transmembrane region" description="Helical" evidence="1">
    <location>
        <begin position="58"/>
        <end position="80"/>
    </location>
</feature>
<organism evidence="2 3">
    <name type="scientific">Babesia bigemina</name>
    <dbReference type="NCBI Taxonomy" id="5866"/>
    <lineage>
        <taxon>Eukaryota</taxon>
        <taxon>Sar</taxon>
        <taxon>Alveolata</taxon>
        <taxon>Apicomplexa</taxon>
        <taxon>Aconoidasida</taxon>
        <taxon>Piroplasmida</taxon>
        <taxon>Babesiidae</taxon>
        <taxon>Babesia</taxon>
    </lineage>
</organism>